<dbReference type="GO" id="GO:0017108">
    <property type="term" value="F:5'-flap endonuclease activity"/>
    <property type="evidence" value="ECO:0007669"/>
    <property type="project" value="InterPro"/>
</dbReference>
<dbReference type="Pfam" id="PF02739">
    <property type="entry name" value="5_3_exonuc_N"/>
    <property type="match status" value="1"/>
</dbReference>
<name>A0A384WJX0_9CAUD</name>
<dbReference type="Gene3D" id="3.40.50.1010">
    <property type="entry name" value="5'-nuclease"/>
    <property type="match status" value="1"/>
</dbReference>
<organism evidence="4 5">
    <name type="scientific">Vibrio phage vB_VpaS_KF5</name>
    <dbReference type="NCBI Taxonomy" id="2041476"/>
    <lineage>
        <taxon>Viruses</taxon>
        <taxon>Duplodnaviria</taxon>
        <taxon>Heunggongvirae</taxon>
        <taxon>Uroviricota</taxon>
        <taxon>Caudoviricetes</taxon>
        <taxon>Mardecavirus</taxon>
        <taxon>Mardecavirus SSP002</taxon>
    </lineage>
</organism>
<evidence type="ECO:0000256" key="1">
    <source>
        <dbReference type="ARBA" id="ARBA00022722"/>
    </source>
</evidence>
<dbReference type="PANTHER" id="PTHR42646:SF2">
    <property type="entry name" value="5'-3' EXONUCLEASE FAMILY PROTEIN"/>
    <property type="match status" value="1"/>
</dbReference>
<dbReference type="InterPro" id="IPR002421">
    <property type="entry name" value="5-3_exonuclease"/>
</dbReference>
<dbReference type="SMART" id="SM00475">
    <property type="entry name" value="53EXOc"/>
    <property type="match status" value="1"/>
</dbReference>
<evidence type="ECO:0000313" key="5">
    <source>
        <dbReference type="Proteomes" id="UP000257560"/>
    </source>
</evidence>
<dbReference type="PANTHER" id="PTHR42646">
    <property type="entry name" value="FLAP ENDONUCLEASE XNI"/>
    <property type="match status" value="1"/>
</dbReference>
<dbReference type="InterPro" id="IPR038969">
    <property type="entry name" value="FEN"/>
</dbReference>
<dbReference type="EMBL" id="MF754115">
    <property type="protein sequence ID" value="ATI19368.1"/>
    <property type="molecule type" value="Genomic_DNA"/>
</dbReference>
<accession>A0A384WJX0</accession>
<reference evidence="4 5" key="1">
    <citation type="submission" date="2017-08" db="EMBL/GenBank/DDBJ databases">
        <title>Complete genome sequence of bacteriophage vB_VpaS_KF5.</title>
        <authorList>
            <person name="Yu J."/>
            <person name="Kwak S.-J."/>
            <person name="Lim J.-A."/>
            <person name="Chang H.-J."/>
        </authorList>
    </citation>
    <scope>NUCLEOTIDE SEQUENCE [LARGE SCALE GENOMIC DNA]</scope>
</reference>
<feature type="domain" description="5'-3' exonuclease" evidence="3">
    <location>
        <begin position="8"/>
        <end position="259"/>
    </location>
</feature>
<dbReference type="InterPro" id="IPR029060">
    <property type="entry name" value="PIN-like_dom_sf"/>
</dbReference>
<dbReference type="InterPro" id="IPR020046">
    <property type="entry name" value="5-3_exonucl_a-hlix_arch_N"/>
</dbReference>
<keyword evidence="1" id="KW-0540">Nuclease</keyword>
<evidence type="ECO:0000313" key="4">
    <source>
        <dbReference type="EMBL" id="ATI19368.1"/>
    </source>
</evidence>
<dbReference type="GO" id="GO:0033567">
    <property type="term" value="P:DNA replication, Okazaki fragment processing"/>
    <property type="evidence" value="ECO:0007669"/>
    <property type="project" value="InterPro"/>
</dbReference>
<dbReference type="CDD" id="cd09859">
    <property type="entry name" value="PIN_53EXO"/>
    <property type="match status" value="1"/>
</dbReference>
<dbReference type="GO" id="GO:0003677">
    <property type="term" value="F:DNA binding"/>
    <property type="evidence" value="ECO:0007669"/>
    <property type="project" value="InterPro"/>
</dbReference>
<keyword evidence="2" id="KW-0378">Hydrolase</keyword>
<dbReference type="Proteomes" id="UP000257560">
    <property type="component" value="Segment"/>
</dbReference>
<gene>
    <name evidence="4" type="ORF">KF5_058</name>
</gene>
<dbReference type="GO" id="GO:0008409">
    <property type="term" value="F:5'-3' exonuclease activity"/>
    <property type="evidence" value="ECO:0007669"/>
    <property type="project" value="InterPro"/>
</dbReference>
<proteinExistence type="predicted"/>
<sequence length="284" mass="32502">MSFLTKNKRVLLLVDVSNIMYKAMHIHKNLTKDGKFTGGIYGFMAQVSTAIRENEATHIVFCFDRKPYFREEGLSIDYKAGREKSPETEDRLAQTEDAVHDLTGHFTKWEFDGLEADDLIAYAVKRYYHRFDKIIVQTSDTDPYQLFREADTKLGFWKNQKDGLFTYADFIETSGFTMGDEWLALDAITGGHNGMGKGIVGYGPKKATDLIQKRSSTVRDLLYIYPDAGYNYTVMQLPHEGIHQYDGEIRLGLKSMSRKDLTKFCAAYGIKMPPAWVETFTKVK</sequence>
<protein>
    <submittedName>
        <fullName evidence="4">Putative DNA polymerase</fullName>
    </submittedName>
</protein>
<evidence type="ECO:0000256" key="2">
    <source>
        <dbReference type="ARBA" id="ARBA00022801"/>
    </source>
</evidence>
<dbReference type="SUPFAM" id="SSF88723">
    <property type="entry name" value="PIN domain-like"/>
    <property type="match status" value="1"/>
</dbReference>
<evidence type="ECO:0000259" key="3">
    <source>
        <dbReference type="SMART" id="SM00475"/>
    </source>
</evidence>